<dbReference type="Proteomes" id="UP001176517">
    <property type="component" value="Unassembled WGS sequence"/>
</dbReference>
<keyword evidence="2" id="KW-1185">Reference proteome</keyword>
<dbReference type="AlphaFoldDB" id="A0AAN6GMR0"/>
<comment type="caution">
    <text evidence="1">The sequence shown here is derived from an EMBL/GenBank/DDBJ whole genome shotgun (WGS) entry which is preliminary data.</text>
</comment>
<protein>
    <submittedName>
        <fullName evidence="1">Uncharacterized protein</fullName>
    </submittedName>
</protein>
<reference evidence="1" key="1">
    <citation type="journal article" date="2023" name="PhytoFront">
        <title>Draft Genome Resources of Seven Strains of Tilletia horrida, Causal Agent of Kernel Smut of Rice.</title>
        <authorList>
            <person name="Khanal S."/>
            <person name="Antony Babu S."/>
            <person name="Zhou X.G."/>
        </authorList>
    </citation>
    <scope>NUCLEOTIDE SEQUENCE</scope>
    <source>
        <strain evidence="1">TX6</strain>
    </source>
</reference>
<sequence>MVVELPVEIWTHIIRVATEWQPADAWYQWPPSCAWSHRPLDHPAVALSQTSKWLRAVAAPLLWRDLTVTGDCEEVLYRVKKLTICLHDPLVKDIIRTLDLDLGEHGYMGLLETSPECFEGPPCAPTYIDYLALMTQLGEALAGSPLAELRFDAHSVHPSDGFIEAVGRGCPQLHHVEIGYGADAMPWEIRMDEVKINGPDPLHLLSQVRSASIGMGFFHDTEGIRQSDRFSLDLDSESNIPYFLHWLRGSRLGSSNSSGQGAENEDNNLVNLKTKAPFLYQYRDLIPAWARFNRIEEELEVGSEAEGVYFPRGQCIGWEGSEQEMAKEIRFIRAAKALRPSLDRLLEERQSQSNEVTPTEVVRMIRTEEVFVPWRSTFFPRTEPGDVAYDESLVLAEEILYHWRKSEASRRADRDGPCQRWHTGWPKKVVL</sequence>
<evidence type="ECO:0000313" key="1">
    <source>
        <dbReference type="EMBL" id="KAK0547944.1"/>
    </source>
</evidence>
<gene>
    <name evidence="1" type="ORF">OC846_004666</name>
</gene>
<accession>A0AAN6GMR0</accession>
<proteinExistence type="predicted"/>
<dbReference type="EMBL" id="JAPDMZ010000148">
    <property type="protein sequence ID" value="KAK0547944.1"/>
    <property type="molecule type" value="Genomic_DNA"/>
</dbReference>
<name>A0AAN6GMR0_9BASI</name>
<organism evidence="1 2">
    <name type="scientific">Tilletia horrida</name>
    <dbReference type="NCBI Taxonomy" id="155126"/>
    <lineage>
        <taxon>Eukaryota</taxon>
        <taxon>Fungi</taxon>
        <taxon>Dikarya</taxon>
        <taxon>Basidiomycota</taxon>
        <taxon>Ustilaginomycotina</taxon>
        <taxon>Exobasidiomycetes</taxon>
        <taxon>Tilletiales</taxon>
        <taxon>Tilletiaceae</taxon>
        <taxon>Tilletia</taxon>
    </lineage>
</organism>
<evidence type="ECO:0000313" key="2">
    <source>
        <dbReference type="Proteomes" id="UP001176517"/>
    </source>
</evidence>